<dbReference type="AlphaFoldDB" id="A0AA41FZM3"/>
<keyword evidence="5" id="KW-1185">Reference proteome</keyword>
<accession>A0AA41FZM3</accession>
<feature type="transmembrane region" description="Helical" evidence="2">
    <location>
        <begin position="428"/>
        <end position="449"/>
    </location>
</feature>
<keyword evidence="2" id="KW-1133">Transmembrane helix</keyword>
<keyword evidence="2" id="KW-0812">Transmembrane</keyword>
<sequence>MSARSLALVALVLGAAAVGTLPAAAEQQTSFDEDSFPLVAAQQQVVTGETTVEPGTEVTVRIQSTEPETPFLYQSHTEVQDDGAFAAVLGLSAVPANTSYELAVHADGTELANRSGTVRACEDDCTDPIPETPTPSEAASDPTVVTVEQGGTAEIPVPMDGDETRTLSVGGPEVNYVINATVTDGDDDGEVLVLFNTTSAGTDAPTLTAADDGDSVSVTRPEPTLSSPLDPAAYEYRLFDGTDTGGSPDVAGTLQIVDDGATDGEYVVEEAGEFGFERAVVRTGQSATAEVPIVLADADAVSLSIGSPDSGYEINATVRDGNGDGRAVVRFDATSAGREGATLSTAADADAVSVRPGSEVALDSRLDAGNYDLTLYRGSEIDGEPDEIGTLVVTARNETASQSGESTTASVTGGDDPVGQRSALGSGAGVLALGGLVGIAGIAVVLRAIRG</sequence>
<feature type="domain" description="DUF7827" evidence="3">
    <location>
        <begin position="272"/>
        <end position="375"/>
    </location>
</feature>
<dbReference type="NCBIfam" id="NF045517">
    <property type="entry name" value="halo_surf_dom"/>
    <property type="match status" value="1"/>
</dbReference>
<dbReference type="Proteomes" id="UP001166304">
    <property type="component" value="Unassembled WGS sequence"/>
</dbReference>
<comment type="caution">
    <text evidence="4">The sequence shown here is derived from an EMBL/GenBank/DDBJ whole genome shotgun (WGS) entry which is preliminary data.</text>
</comment>
<dbReference type="RefSeq" id="WP_162412895.1">
    <property type="nucleotide sequence ID" value="NZ_JAHQXE010000002.1"/>
</dbReference>
<keyword evidence="2" id="KW-0472">Membrane</keyword>
<dbReference type="InterPro" id="IPR057149">
    <property type="entry name" value="DUF7827"/>
</dbReference>
<evidence type="ECO:0000256" key="1">
    <source>
        <dbReference type="SAM" id="MobiDB-lite"/>
    </source>
</evidence>
<organism evidence="4 5">
    <name type="scientific">Haloarcula salina</name>
    <dbReference type="NCBI Taxonomy" id="1429914"/>
    <lineage>
        <taxon>Archaea</taxon>
        <taxon>Methanobacteriati</taxon>
        <taxon>Methanobacteriota</taxon>
        <taxon>Stenosarchaea group</taxon>
        <taxon>Halobacteria</taxon>
        <taxon>Halobacteriales</taxon>
        <taxon>Haloarculaceae</taxon>
        <taxon>Haloarcula</taxon>
    </lineage>
</organism>
<dbReference type="EMBL" id="JAHQXE010000002">
    <property type="protein sequence ID" value="MBV0901697.1"/>
    <property type="molecule type" value="Genomic_DNA"/>
</dbReference>
<protein>
    <recommendedName>
        <fullName evidence="3">DUF7827 domain-containing protein</fullName>
    </recommendedName>
</protein>
<evidence type="ECO:0000313" key="4">
    <source>
        <dbReference type="EMBL" id="MBV0901697.1"/>
    </source>
</evidence>
<evidence type="ECO:0000256" key="2">
    <source>
        <dbReference type="SAM" id="Phobius"/>
    </source>
</evidence>
<feature type="region of interest" description="Disordered" evidence="1">
    <location>
        <begin position="204"/>
        <end position="228"/>
    </location>
</feature>
<feature type="compositionally biased region" description="Polar residues" evidence="1">
    <location>
        <begin position="398"/>
        <end position="411"/>
    </location>
</feature>
<feature type="region of interest" description="Disordered" evidence="1">
    <location>
        <begin position="398"/>
        <end position="420"/>
    </location>
</feature>
<reference evidence="4" key="1">
    <citation type="submission" date="2021-06" db="EMBL/GenBank/DDBJ databases">
        <title>New haloarchaea isolates fom saline soil.</title>
        <authorList>
            <person name="Duran-Viseras A."/>
            <person name="Sanchez-Porro C.S."/>
            <person name="Ventosa A."/>
        </authorList>
    </citation>
    <scope>NUCLEOTIDE SEQUENCE</scope>
    <source>
        <strain evidence="4">JCM 18369</strain>
    </source>
</reference>
<proteinExistence type="predicted"/>
<evidence type="ECO:0000259" key="3">
    <source>
        <dbReference type="Pfam" id="PF25162"/>
    </source>
</evidence>
<gene>
    <name evidence="4" type="ORF">KTS37_07825</name>
</gene>
<evidence type="ECO:0000313" key="5">
    <source>
        <dbReference type="Proteomes" id="UP001166304"/>
    </source>
</evidence>
<name>A0AA41FZM3_9EURY</name>
<feature type="domain" description="DUF7827" evidence="3">
    <location>
        <begin position="141"/>
        <end position="234"/>
    </location>
</feature>
<dbReference type="Pfam" id="PF25162">
    <property type="entry name" value="DUF7827"/>
    <property type="match status" value="2"/>
</dbReference>